<protein>
    <submittedName>
        <fullName evidence="3">Uncharacterized protein</fullName>
    </submittedName>
</protein>
<evidence type="ECO:0000256" key="2">
    <source>
        <dbReference type="SAM" id="SignalP"/>
    </source>
</evidence>
<keyword evidence="4" id="KW-1185">Reference proteome</keyword>
<name>A0A8H3FEH0_9LECA</name>
<accession>A0A8H3FEH0</accession>
<evidence type="ECO:0000313" key="4">
    <source>
        <dbReference type="Proteomes" id="UP000664534"/>
    </source>
</evidence>
<feature type="chain" id="PRO_5034067329" evidence="2">
    <location>
        <begin position="28"/>
        <end position="101"/>
    </location>
</feature>
<evidence type="ECO:0000256" key="1">
    <source>
        <dbReference type="SAM" id="MobiDB-lite"/>
    </source>
</evidence>
<keyword evidence="2" id="KW-0732">Signal</keyword>
<feature type="signal peptide" evidence="2">
    <location>
        <begin position="1"/>
        <end position="27"/>
    </location>
</feature>
<comment type="caution">
    <text evidence="3">The sequence shown here is derived from an EMBL/GenBank/DDBJ whole genome shotgun (WGS) entry which is preliminary data.</text>
</comment>
<proteinExistence type="predicted"/>
<reference evidence="3" key="1">
    <citation type="submission" date="2021-03" db="EMBL/GenBank/DDBJ databases">
        <authorList>
            <person name="Tagirdzhanova G."/>
        </authorList>
    </citation>
    <scope>NUCLEOTIDE SEQUENCE</scope>
</reference>
<dbReference type="AlphaFoldDB" id="A0A8H3FEH0"/>
<organism evidence="3 4">
    <name type="scientific">Imshaugia aleurites</name>
    <dbReference type="NCBI Taxonomy" id="172621"/>
    <lineage>
        <taxon>Eukaryota</taxon>
        <taxon>Fungi</taxon>
        <taxon>Dikarya</taxon>
        <taxon>Ascomycota</taxon>
        <taxon>Pezizomycotina</taxon>
        <taxon>Lecanoromycetes</taxon>
        <taxon>OSLEUM clade</taxon>
        <taxon>Lecanoromycetidae</taxon>
        <taxon>Lecanorales</taxon>
        <taxon>Lecanorineae</taxon>
        <taxon>Parmeliaceae</taxon>
        <taxon>Imshaugia</taxon>
    </lineage>
</organism>
<feature type="compositionally biased region" description="Basic and acidic residues" evidence="1">
    <location>
        <begin position="87"/>
        <end position="101"/>
    </location>
</feature>
<gene>
    <name evidence="3" type="ORF">IMSHALPRED_005816</name>
</gene>
<sequence length="101" mass="11647">MPPRFLRPTNPLLLAPLAILAINGALAIFPDPPAVQEAQAKKWASAKRQREEKFERVIEARIEAFERENPGVLDRREVWNDDDDDREMEKEKEIEGRRGPS</sequence>
<dbReference type="Proteomes" id="UP000664534">
    <property type="component" value="Unassembled WGS sequence"/>
</dbReference>
<feature type="region of interest" description="Disordered" evidence="1">
    <location>
        <begin position="73"/>
        <end position="101"/>
    </location>
</feature>
<dbReference type="EMBL" id="CAJPDT010000032">
    <property type="protein sequence ID" value="CAF9922968.1"/>
    <property type="molecule type" value="Genomic_DNA"/>
</dbReference>
<evidence type="ECO:0000313" key="3">
    <source>
        <dbReference type="EMBL" id="CAF9922968.1"/>
    </source>
</evidence>